<proteinExistence type="inferred from homology"/>
<protein>
    <recommendedName>
        <fullName evidence="6">Mutator family transposase</fullName>
    </recommendedName>
</protein>
<keyword evidence="4 6" id="KW-0238">DNA-binding</keyword>
<accession>A0ABV4BVH2</accession>
<name>A0ABV4BVH2_9MYCO</name>
<evidence type="ECO:0000256" key="2">
    <source>
        <dbReference type="ARBA" id="ARBA00010961"/>
    </source>
</evidence>
<comment type="function">
    <text evidence="1 6">Required for the transposition of the insertion element.</text>
</comment>
<sequence length="436" mass="48225">MGGQKECFVTKTMQMPAEETTAARRLAEMFTEETLDSLIKDAVKTGTPIDGADGLLNQLTKAVLERALNAELTHHLGYEAGDPAGRGSGNSRNGTTPKTVTTVNGPVQIDAPRDRNGSFEPAIVPKKTRRLNNINSVVLSLYSRGMTTRDIEAHLQEVYGASVSRELISNITEVVVDEIKAWQARPLDEVYPILYIDGLRLRIGDNGVITTKVAYLAIGVDLEGRKHALGCWIQDSEGAKFWQKVVIDLRNRGVRDILIACCDGLTGLPDAIRSIYPDTVVQTCVVHVIRNAMRFVSYKDRKKVATAMRAIYSAPTVDGAELALKEFDQQFGAQYPGAIDVWHNAWGEFVPFLDYPVELRKIVYTTNAIESINFQLRKITKNRGHFTDKDAAMKLLYLGLRNISSERGGYSGTGTHNWTVALNTLARLFPGRIPLC</sequence>
<evidence type="ECO:0000256" key="6">
    <source>
        <dbReference type="RuleBase" id="RU365089"/>
    </source>
</evidence>
<dbReference type="PANTHER" id="PTHR33217:SF8">
    <property type="entry name" value="MUTATOR FAMILY TRANSPOSASE"/>
    <property type="match status" value="1"/>
</dbReference>
<feature type="region of interest" description="Disordered" evidence="7">
    <location>
        <begin position="79"/>
        <end position="120"/>
    </location>
</feature>
<evidence type="ECO:0000256" key="7">
    <source>
        <dbReference type="SAM" id="MobiDB-lite"/>
    </source>
</evidence>
<organism evidence="8 9">
    <name type="scientific">Mycobacterium servetii</name>
    <dbReference type="NCBI Taxonomy" id="3237418"/>
    <lineage>
        <taxon>Bacteria</taxon>
        <taxon>Bacillati</taxon>
        <taxon>Actinomycetota</taxon>
        <taxon>Actinomycetes</taxon>
        <taxon>Mycobacteriales</taxon>
        <taxon>Mycobacteriaceae</taxon>
        <taxon>Mycobacterium</taxon>
    </lineage>
</organism>
<evidence type="ECO:0000256" key="1">
    <source>
        <dbReference type="ARBA" id="ARBA00002190"/>
    </source>
</evidence>
<dbReference type="Pfam" id="PF00872">
    <property type="entry name" value="Transposase_mut"/>
    <property type="match status" value="1"/>
</dbReference>
<evidence type="ECO:0000256" key="3">
    <source>
        <dbReference type="ARBA" id="ARBA00022578"/>
    </source>
</evidence>
<gene>
    <name evidence="8" type="ORF">AB8998_04190</name>
</gene>
<dbReference type="PANTHER" id="PTHR33217">
    <property type="entry name" value="TRANSPOSASE FOR INSERTION SEQUENCE ELEMENT IS1081"/>
    <property type="match status" value="1"/>
</dbReference>
<dbReference type="Proteomes" id="UP001564760">
    <property type="component" value="Unassembled WGS sequence"/>
</dbReference>
<evidence type="ECO:0000256" key="5">
    <source>
        <dbReference type="ARBA" id="ARBA00023172"/>
    </source>
</evidence>
<evidence type="ECO:0000313" key="8">
    <source>
        <dbReference type="EMBL" id="MEY8014299.1"/>
    </source>
</evidence>
<evidence type="ECO:0000256" key="4">
    <source>
        <dbReference type="ARBA" id="ARBA00023125"/>
    </source>
</evidence>
<keyword evidence="6" id="KW-0814">Transposable element</keyword>
<evidence type="ECO:0000313" key="9">
    <source>
        <dbReference type="Proteomes" id="UP001564760"/>
    </source>
</evidence>
<comment type="similarity">
    <text evidence="2 6">Belongs to the transposase mutator family.</text>
</comment>
<comment type="caution">
    <text evidence="8">The sequence shown here is derived from an EMBL/GenBank/DDBJ whole genome shotgun (WGS) entry which is preliminary data.</text>
</comment>
<feature type="compositionally biased region" description="Polar residues" evidence="7">
    <location>
        <begin position="89"/>
        <end position="105"/>
    </location>
</feature>
<keyword evidence="5 6" id="KW-0233">DNA recombination</keyword>
<dbReference type="NCBIfam" id="NF033543">
    <property type="entry name" value="transpos_IS256"/>
    <property type="match status" value="1"/>
</dbReference>
<keyword evidence="3 6" id="KW-0815">Transposition</keyword>
<dbReference type="EMBL" id="JBGEDP010000001">
    <property type="protein sequence ID" value="MEY8014299.1"/>
    <property type="molecule type" value="Genomic_DNA"/>
</dbReference>
<keyword evidence="9" id="KW-1185">Reference proteome</keyword>
<dbReference type="RefSeq" id="WP_369736892.1">
    <property type="nucleotide sequence ID" value="NZ_JBGEDP010000001.1"/>
</dbReference>
<reference evidence="8 9" key="1">
    <citation type="submission" date="2024-08" db="EMBL/GenBank/DDBJ databases">
        <title>Mycobacterium servetensis sp. nov., a novel rapid-growing mycobacterial species recovered from a human patient in Zaragoza, Spain.</title>
        <authorList>
            <person name="Tristancho-Baro A.I."/>
            <person name="Buenestado-Serrano S."/>
            <person name="Garcia De Viedma D."/>
            <person name="Milagro-Beamonte A."/>
            <person name="Burillo N."/>
            <person name="Sanz S."/>
            <person name="Lopez-Calleja A.I."/>
            <person name="Penas-Utrilla D."/>
            <person name="Guardingo M."/>
            <person name="Garcia M.J."/>
            <person name="Vinuelas-Bayon J."/>
        </authorList>
    </citation>
    <scope>NUCLEOTIDE SEQUENCE [LARGE SCALE GENOMIC DNA]</scope>
    <source>
        <strain evidence="9">HUMS_12744610</strain>
    </source>
</reference>
<dbReference type="InterPro" id="IPR001207">
    <property type="entry name" value="Transposase_mutator"/>
</dbReference>